<dbReference type="InterPro" id="IPR006694">
    <property type="entry name" value="Fatty_acid_hydroxylase"/>
</dbReference>
<organism evidence="8 9">
    <name type="scientific">Aspergillus pseudoviridinutans</name>
    <dbReference type="NCBI Taxonomy" id="1517512"/>
    <lineage>
        <taxon>Eukaryota</taxon>
        <taxon>Fungi</taxon>
        <taxon>Dikarya</taxon>
        <taxon>Ascomycota</taxon>
        <taxon>Pezizomycotina</taxon>
        <taxon>Eurotiomycetes</taxon>
        <taxon>Eurotiomycetidae</taxon>
        <taxon>Eurotiales</taxon>
        <taxon>Aspergillaceae</taxon>
        <taxon>Aspergillus</taxon>
        <taxon>Aspergillus subgen. Fumigati</taxon>
    </lineage>
</organism>
<keyword evidence="9" id="KW-1185">Reference proteome</keyword>
<dbReference type="GO" id="GO:0008610">
    <property type="term" value="P:lipid biosynthetic process"/>
    <property type="evidence" value="ECO:0007669"/>
    <property type="project" value="InterPro"/>
</dbReference>
<evidence type="ECO:0000256" key="4">
    <source>
        <dbReference type="ARBA" id="ARBA00023002"/>
    </source>
</evidence>
<evidence type="ECO:0000256" key="5">
    <source>
        <dbReference type="ARBA" id="ARBA00023098"/>
    </source>
</evidence>
<evidence type="ECO:0000313" key="9">
    <source>
        <dbReference type="Proteomes" id="UP001043456"/>
    </source>
</evidence>
<dbReference type="GO" id="GO:0016020">
    <property type="term" value="C:membrane"/>
    <property type="evidence" value="ECO:0007669"/>
    <property type="project" value="UniProtKB-SubCell"/>
</dbReference>
<keyword evidence="4" id="KW-0560">Oxidoreductase</keyword>
<keyword evidence="5" id="KW-0443">Lipid metabolism</keyword>
<gene>
    <name evidence="8" type="ORF">Asppvi_009811</name>
</gene>
<evidence type="ECO:0000256" key="1">
    <source>
        <dbReference type="ARBA" id="ARBA00004370"/>
    </source>
</evidence>
<dbReference type="InterPro" id="IPR050307">
    <property type="entry name" value="Sterol_Desaturase_Related"/>
</dbReference>
<dbReference type="RefSeq" id="XP_043161593.1">
    <property type="nucleotide sequence ID" value="XM_043305658.1"/>
</dbReference>
<evidence type="ECO:0000259" key="7">
    <source>
        <dbReference type="Pfam" id="PF04116"/>
    </source>
</evidence>
<accession>A0A9P3EYT8</accession>
<dbReference type="Proteomes" id="UP001043456">
    <property type="component" value="Unassembled WGS sequence"/>
</dbReference>
<comment type="caution">
    <text evidence="8">The sequence shown here is derived from an EMBL/GenBank/DDBJ whole genome shotgun (WGS) entry which is preliminary data.</text>
</comment>
<evidence type="ECO:0000256" key="6">
    <source>
        <dbReference type="ARBA" id="ARBA00023136"/>
    </source>
</evidence>
<comment type="subcellular location">
    <subcellularLocation>
        <location evidence="1">Membrane</location>
    </subcellularLocation>
</comment>
<keyword evidence="3" id="KW-1133">Transmembrane helix</keyword>
<dbReference type="EMBL" id="BHVY01000007">
    <property type="protein sequence ID" value="GIJ90847.1"/>
    <property type="molecule type" value="Genomic_DNA"/>
</dbReference>
<evidence type="ECO:0000256" key="3">
    <source>
        <dbReference type="ARBA" id="ARBA00022989"/>
    </source>
</evidence>
<dbReference type="GO" id="GO:0005506">
    <property type="term" value="F:iron ion binding"/>
    <property type="evidence" value="ECO:0007669"/>
    <property type="project" value="InterPro"/>
</dbReference>
<name>A0A9P3EYT8_9EURO</name>
<proteinExistence type="predicted"/>
<protein>
    <recommendedName>
        <fullName evidence="7">Fatty acid hydroxylase domain-containing protein</fullName>
    </recommendedName>
</protein>
<dbReference type="OrthoDB" id="1658724at2759"/>
<dbReference type="Pfam" id="PF04116">
    <property type="entry name" value="FA_hydroxylase"/>
    <property type="match status" value="1"/>
</dbReference>
<dbReference type="GO" id="GO:0016491">
    <property type="term" value="F:oxidoreductase activity"/>
    <property type="evidence" value="ECO:0007669"/>
    <property type="project" value="UniProtKB-KW"/>
</dbReference>
<sequence>MDSLNSTYPQPAMATYSDLLDLAAQQKPHLSSLERLWWAHYAFWDNNILATGKPFQRRSTSPVPILTNVGIITFLAHEIIYFSRCLPWIIADALPSIFLKYKIQDQKPPPSAAEQWACTKYILLIHFVIELPLIVLFHPMMELCGLSFTTPFPDLRTLTAQTITFFLLEDTYHYWLHRAMHWGPLYRSIHRIHHQYAAPFGLTAEYASPWETLLLGLGTIGPPLILGLMNCNVHLVTVLAWVTLRQFQAIDAHSGYDFPWSLRRILPFWGGADWHDDHHRYFWGNYSSSFRHWDVLMGTVAGPEAREKRRAEREKRQA</sequence>
<keyword evidence="2" id="KW-0812">Transmembrane</keyword>
<feature type="domain" description="Fatty acid hydroxylase" evidence="7">
    <location>
        <begin position="163"/>
        <end position="299"/>
    </location>
</feature>
<dbReference type="PANTHER" id="PTHR11863">
    <property type="entry name" value="STEROL DESATURASE"/>
    <property type="match status" value="1"/>
</dbReference>
<reference evidence="8 9" key="1">
    <citation type="submission" date="2018-10" db="EMBL/GenBank/DDBJ databases">
        <title>Pan-genome distribution and transcriptional activeness of fungal secondary metabolism genes in Aspergillus section Fumigati.</title>
        <authorList>
            <person name="Takahashi H."/>
            <person name="Umemura M."/>
            <person name="Ninomiya A."/>
            <person name="Kusuya Y."/>
            <person name="Urayama S."/>
            <person name="Shimizu M."/>
            <person name="Watanabe A."/>
            <person name="Kamei K."/>
            <person name="Yaguchi T."/>
            <person name="Hagiwara D."/>
        </authorList>
    </citation>
    <scope>NUCLEOTIDE SEQUENCE [LARGE SCALE GENOMIC DNA]</scope>
    <source>
        <strain evidence="8 9">IFM 55266</strain>
    </source>
</reference>
<evidence type="ECO:0000256" key="2">
    <source>
        <dbReference type="ARBA" id="ARBA00022692"/>
    </source>
</evidence>
<evidence type="ECO:0000313" key="8">
    <source>
        <dbReference type="EMBL" id="GIJ90847.1"/>
    </source>
</evidence>
<keyword evidence="6" id="KW-0472">Membrane</keyword>
<dbReference type="GeneID" id="67008421"/>
<dbReference type="AlphaFoldDB" id="A0A9P3EYT8"/>